<name>A0AAD9IP92_9ANNE</name>
<proteinExistence type="predicted"/>
<protein>
    <submittedName>
        <fullName evidence="1">Uncharacterized protein</fullName>
    </submittedName>
</protein>
<organism evidence="1 2">
    <name type="scientific">Paralvinella palmiformis</name>
    <dbReference type="NCBI Taxonomy" id="53620"/>
    <lineage>
        <taxon>Eukaryota</taxon>
        <taxon>Metazoa</taxon>
        <taxon>Spiralia</taxon>
        <taxon>Lophotrochozoa</taxon>
        <taxon>Annelida</taxon>
        <taxon>Polychaeta</taxon>
        <taxon>Sedentaria</taxon>
        <taxon>Canalipalpata</taxon>
        <taxon>Terebellida</taxon>
        <taxon>Terebelliformia</taxon>
        <taxon>Alvinellidae</taxon>
        <taxon>Paralvinella</taxon>
    </lineage>
</organism>
<sequence length="36" mass="4154">MWVEYLCFLRQSARVGKERGRPFGCAGLMTKCCRTV</sequence>
<gene>
    <name evidence="1" type="ORF">LSH36_2797g00002</name>
</gene>
<comment type="caution">
    <text evidence="1">The sequence shown here is derived from an EMBL/GenBank/DDBJ whole genome shotgun (WGS) entry which is preliminary data.</text>
</comment>
<accession>A0AAD9IP92</accession>
<reference evidence="1" key="1">
    <citation type="journal article" date="2023" name="Mol. Biol. Evol.">
        <title>Third-Generation Sequencing Reveals the Adaptive Role of the Epigenome in Three Deep-Sea Polychaetes.</title>
        <authorList>
            <person name="Perez M."/>
            <person name="Aroh O."/>
            <person name="Sun Y."/>
            <person name="Lan Y."/>
            <person name="Juniper S.K."/>
            <person name="Young C.R."/>
            <person name="Angers B."/>
            <person name="Qian P.Y."/>
        </authorList>
    </citation>
    <scope>NUCLEOTIDE SEQUENCE</scope>
    <source>
        <strain evidence="1">P08H-3</strain>
    </source>
</reference>
<evidence type="ECO:0000313" key="1">
    <source>
        <dbReference type="EMBL" id="KAK2138567.1"/>
    </source>
</evidence>
<dbReference type="Proteomes" id="UP001208570">
    <property type="component" value="Unassembled WGS sequence"/>
</dbReference>
<evidence type="ECO:0000313" key="2">
    <source>
        <dbReference type="Proteomes" id="UP001208570"/>
    </source>
</evidence>
<keyword evidence="2" id="KW-1185">Reference proteome</keyword>
<dbReference type="EMBL" id="JAODUP010002787">
    <property type="protein sequence ID" value="KAK2138567.1"/>
    <property type="molecule type" value="Genomic_DNA"/>
</dbReference>
<dbReference type="AlphaFoldDB" id="A0AAD9IP92"/>